<feature type="compositionally biased region" description="Basic and acidic residues" evidence="1">
    <location>
        <begin position="12"/>
        <end position="21"/>
    </location>
</feature>
<accession>A0A017T0P4</accession>
<gene>
    <name evidence="2" type="ORF">CAP_6538</name>
</gene>
<sequence length="53" mass="5818">MTDHTGPSQPDRGTHRGRGIERGNGAAGSRHRPAQDSLGRNRCSLYSLCGFHW</sequence>
<dbReference type="AlphaFoldDB" id="A0A017T0P4"/>
<feature type="region of interest" description="Disordered" evidence="1">
    <location>
        <begin position="1"/>
        <end position="37"/>
    </location>
</feature>
<evidence type="ECO:0000313" key="2">
    <source>
        <dbReference type="EMBL" id="EYF02803.1"/>
    </source>
</evidence>
<organism evidence="2 3">
    <name type="scientific">Chondromyces apiculatus DSM 436</name>
    <dbReference type="NCBI Taxonomy" id="1192034"/>
    <lineage>
        <taxon>Bacteria</taxon>
        <taxon>Pseudomonadati</taxon>
        <taxon>Myxococcota</taxon>
        <taxon>Polyangia</taxon>
        <taxon>Polyangiales</taxon>
        <taxon>Polyangiaceae</taxon>
        <taxon>Chondromyces</taxon>
    </lineage>
</organism>
<evidence type="ECO:0000256" key="1">
    <source>
        <dbReference type="SAM" id="MobiDB-lite"/>
    </source>
</evidence>
<protein>
    <submittedName>
        <fullName evidence="2">Uncharacterized protein</fullName>
    </submittedName>
</protein>
<comment type="caution">
    <text evidence="2">The sequence shown here is derived from an EMBL/GenBank/DDBJ whole genome shotgun (WGS) entry which is preliminary data.</text>
</comment>
<dbReference type="EMBL" id="ASRX01000055">
    <property type="protein sequence ID" value="EYF02803.1"/>
    <property type="molecule type" value="Genomic_DNA"/>
</dbReference>
<reference evidence="2 3" key="1">
    <citation type="submission" date="2013-05" db="EMBL/GenBank/DDBJ databases">
        <title>Genome assembly of Chondromyces apiculatus DSM 436.</title>
        <authorList>
            <person name="Sharma G."/>
            <person name="Khatri I."/>
            <person name="Kaur C."/>
            <person name="Mayilraj S."/>
            <person name="Subramanian S."/>
        </authorList>
    </citation>
    <scope>NUCLEOTIDE SEQUENCE [LARGE SCALE GENOMIC DNA]</scope>
    <source>
        <strain evidence="2 3">DSM 436</strain>
    </source>
</reference>
<dbReference type="Proteomes" id="UP000019678">
    <property type="component" value="Unassembled WGS sequence"/>
</dbReference>
<proteinExistence type="predicted"/>
<keyword evidence="3" id="KW-1185">Reference proteome</keyword>
<evidence type="ECO:0000313" key="3">
    <source>
        <dbReference type="Proteomes" id="UP000019678"/>
    </source>
</evidence>
<name>A0A017T0P4_9BACT</name>